<dbReference type="GO" id="GO:0003677">
    <property type="term" value="F:DNA binding"/>
    <property type="evidence" value="ECO:0007669"/>
    <property type="project" value="InterPro"/>
</dbReference>
<dbReference type="AlphaFoldDB" id="A0A7K1J4T8"/>
<dbReference type="Proteomes" id="UP000487882">
    <property type="component" value="Unassembled WGS sequence"/>
</dbReference>
<organism evidence="2 3">
    <name type="scientific">Bifidobacterium canis</name>
    <dbReference type="NCBI Taxonomy" id="2610880"/>
    <lineage>
        <taxon>Bacteria</taxon>
        <taxon>Bacillati</taxon>
        <taxon>Actinomycetota</taxon>
        <taxon>Actinomycetes</taxon>
        <taxon>Bifidobacteriales</taxon>
        <taxon>Bifidobacteriaceae</taxon>
        <taxon>Bifidobacterium</taxon>
    </lineage>
</organism>
<proteinExistence type="predicted"/>
<dbReference type="SMART" id="SM00850">
    <property type="entry name" value="LytTR"/>
    <property type="match status" value="1"/>
</dbReference>
<evidence type="ECO:0000313" key="3">
    <source>
        <dbReference type="Proteomes" id="UP000487882"/>
    </source>
</evidence>
<dbReference type="InterPro" id="IPR046947">
    <property type="entry name" value="LytR-like"/>
</dbReference>
<dbReference type="PROSITE" id="PS50930">
    <property type="entry name" value="HTH_LYTTR"/>
    <property type="match status" value="1"/>
</dbReference>
<gene>
    <name evidence="2" type="ORF">GSD1FS_0999</name>
</gene>
<protein>
    <submittedName>
        <fullName evidence="2">LytR family transcriptional regulator</fullName>
    </submittedName>
</protein>
<reference evidence="2 3" key="1">
    <citation type="submission" date="2019-09" db="EMBL/GenBank/DDBJ databases">
        <title>Bifidobacterium canis sp. nov., isolated from the digestive tract of German Shepherd dog puppy.</title>
        <authorList>
            <person name="Bunesova V."/>
        </authorList>
    </citation>
    <scope>NUCLEOTIDE SEQUENCE [LARGE SCALE GENOMIC DNA]</scope>
    <source>
        <strain evidence="2 3">GSD1FS</strain>
    </source>
</reference>
<dbReference type="PANTHER" id="PTHR37299:SF4">
    <property type="entry name" value="TRANSCRIPTIONAL REGULATOR"/>
    <property type="match status" value="1"/>
</dbReference>
<evidence type="ECO:0000313" key="2">
    <source>
        <dbReference type="EMBL" id="MUH59664.1"/>
    </source>
</evidence>
<evidence type="ECO:0000259" key="1">
    <source>
        <dbReference type="PROSITE" id="PS50930"/>
    </source>
</evidence>
<dbReference type="InterPro" id="IPR007492">
    <property type="entry name" value="LytTR_DNA-bd_dom"/>
</dbReference>
<sequence>MRVELSILPTTTGHANIAAQQMDDTLRHAVELLASIGDDATVTERSGPRNAIVATQGKSMVVVPLRSIYLARAEDGHVQLLTSKGDLRTNNRLYELEQMLGADFIRISKSAIVNLNAIDRIDPGFGGAVSVKLIDGTVEWISRRFLTSFKHALGM</sequence>
<dbReference type="PANTHER" id="PTHR37299">
    <property type="entry name" value="TRANSCRIPTIONAL REGULATOR-RELATED"/>
    <property type="match status" value="1"/>
</dbReference>
<dbReference type="GO" id="GO:0000156">
    <property type="term" value="F:phosphorelay response regulator activity"/>
    <property type="evidence" value="ECO:0007669"/>
    <property type="project" value="InterPro"/>
</dbReference>
<dbReference type="EMBL" id="WNLP01000004">
    <property type="protein sequence ID" value="MUH59664.1"/>
    <property type="molecule type" value="Genomic_DNA"/>
</dbReference>
<accession>A0A7K1J4T8</accession>
<dbReference type="Pfam" id="PF04397">
    <property type="entry name" value="LytTR"/>
    <property type="match status" value="1"/>
</dbReference>
<dbReference type="Gene3D" id="2.40.50.1020">
    <property type="entry name" value="LytTr DNA-binding domain"/>
    <property type="match status" value="1"/>
</dbReference>
<dbReference type="RefSeq" id="WP_343030205.1">
    <property type="nucleotide sequence ID" value="NZ_WNLP01000004.1"/>
</dbReference>
<keyword evidence="3" id="KW-1185">Reference proteome</keyword>
<name>A0A7K1J4T8_9BIFI</name>
<feature type="domain" description="HTH LytTR-type" evidence="1">
    <location>
        <begin position="52"/>
        <end position="155"/>
    </location>
</feature>
<comment type="caution">
    <text evidence="2">The sequence shown here is derived from an EMBL/GenBank/DDBJ whole genome shotgun (WGS) entry which is preliminary data.</text>
</comment>